<name>H5SKY4_9BACT</name>
<dbReference type="AlphaFoldDB" id="H5SKY4"/>
<proteinExistence type="predicted"/>
<dbReference type="SUPFAM" id="SSF46689">
    <property type="entry name" value="Homeodomain-like"/>
    <property type="match status" value="1"/>
</dbReference>
<reference evidence="1" key="1">
    <citation type="journal article" date="2005" name="Environ. Microbiol.">
        <title>Genetic and functional properties of uncultivated thermophilic crenarchaeotes from a subsurface gold mine as revealed by analysis of genome fragments.</title>
        <authorList>
            <person name="Nunoura T."/>
            <person name="Hirayama H."/>
            <person name="Takami H."/>
            <person name="Oida H."/>
            <person name="Nishi S."/>
            <person name="Shimamura S."/>
            <person name="Suzuki Y."/>
            <person name="Inagaki F."/>
            <person name="Takai K."/>
            <person name="Nealson K.H."/>
            <person name="Horikoshi K."/>
        </authorList>
    </citation>
    <scope>NUCLEOTIDE SEQUENCE</scope>
</reference>
<organism evidence="1">
    <name type="scientific">uncultured Acetothermia bacterium</name>
    <dbReference type="NCBI Taxonomy" id="236499"/>
    <lineage>
        <taxon>Bacteria</taxon>
        <taxon>Candidatus Bipolaricaulota</taxon>
        <taxon>environmental samples</taxon>
    </lineage>
</organism>
<gene>
    <name evidence="1" type="ORF">HGMM_F43B07C04</name>
</gene>
<dbReference type="EMBL" id="AP011759">
    <property type="protein sequence ID" value="BAL56820.1"/>
    <property type="molecule type" value="Genomic_DNA"/>
</dbReference>
<protein>
    <submittedName>
        <fullName evidence="1">Hypothetical conserved protein</fullName>
    </submittedName>
</protein>
<evidence type="ECO:0000313" key="1">
    <source>
        <dbReference type="EMBL" id="BAL56820.1"/>
    </source>
</evidence>
<dbReference type="PANTHER" id="PTHR34849">
    <property type="entry name" value="SSL5025 PROTEIN"/>
    <property type="match status" value="1"/>
</dbReference>
<dbReference type="InterPro" id="IPR009057">
    <property type="entry name" value="Homeodomain-like_sf"/>
</dbReference>
<dbReference type="InterPro" id="IPR036388">
    <property type="entry name" value="WH-like_DNA-bd_sf"/>
</dbReference>
<dbReference type="Pfam" id="PF04255">
    <property type="entry name" value="DUF433"/>
    <property type="match status" value="1"/>
</dbReference>
<dbReference type="PANTHER" id="PTHR34849:SF3">
    <property type="entry name" value="SSR2962 PROTEIN"/>
    <property type="match status" value="1"/>
</dbReference>
<dbReference type="Gene3D" id="1.10.10.10">
    <property type="entry name" value="Winged helix-like DNA-binding domain superfamily/Winged helix DNA-binding domain"/>
    <property type="match status" value="1"/>
</dbReference>
<reference evidence="1" key="2">
    <citation type="journal article" date="2012" name="PLoS ONE">
        <title>A Deeply Branching Thermophilic Bacterium with an Ancient Acetyl-CoA Pathway Dominates a Subsurface Ecosystem.</title>
        <authorList>
            <person name="Takami H."/>
            <person name="Noguchi H."/>
            <person name="Takaki Y."/>
            <person name="Uchiyama I."/>
            <person name="Toyoda A."/>
            <person name="Nishi S."/>
            <person name="Chee G.-J."/>
            <person name="Arai W."/>
            <person name="Nunoura T."/>
            <person name="Itoh T."/>
            <person name="Hattori M."/>
            <person name="Takai K."/>
        </authorList>
    </citation>
    <scope>NUCLEOTIDE SEQUENCE</scope>
</reference>
<sequence length="76" mass="8503">MKEIQRVVIDPNICHGKPTIRGTRIMVSNILSLIRGGYTIPQILEYYPELTEEDVKAAIDYATAVIEEETILTGTP</sequence>
<accession>H5SKY4</accession>
<dbReference type="InterPro" id="IPR007367">
    <property type="entry name" value="DUF433"/>
</dbReference>